<dbReference type="Gene3D" id="3.30.710.10">
    <property type="entry name" value="Potassium Channel Kv1.1, Chain A"/>
    <property type="match status" value="1"/>
</dbReference>
<dbReference type="InterPro" id="IPR000210">
    <property type="entry name" value="BTB/POZ_dom"/>
</dbReference>
<keyword evidence="7" id="KW-1185">Reference proteome</keyword>
<reference evidence="6" key="2">
    <citation type="submission" date="2019-07" db="EMBL/GenBank/DDBJ databases">
        <authorList>
            <person name="Yang Y."/>
            <person name="Bocs S."/>
            <person name="Baudouin L."/>
        </authorList>
    </citation>
    <scope>NUCLEOTIDE SEQUENCE</scope>
    <source>
        <tissue evidence="6">Spear leaf of Hainan Tall coconut</tissue>
    </source>
</reference>
<dbReference type="InterPro" id="IPR011333">
    <property type="entry name" value="SKP1/BTB/POZ_sf"/>
</dbReference>
<reference evidence="6" key="1">
    <citation type="journal article" date="2017" name="Gigascience">
        <title>The genome draft of coconut (Cocos nucifera).</title>
        <authorList>
            <person name="Xiao Y."/>
            <person name="Xu P."/>
            <person name="Fan H."/>
            <person name="Baudouin L."/>
            <person name="Xia W."/>
            <person name="Bocs S."/>
            <person name="Xu J."/>
            <person name="Li Q."/>
            <person name="Guo A."/>
            <person name="Zhou L."/>
            <person name="Li J."/>
            <person name="Wu Y."/>
            <person name="Ma Z."/>
            <person name="Armero A."/>
            <person name="Issali A.E."/>
            <person name="Liu N."/>
            <person name="Peng M."/>
            <person name="Yang Y."/>
        </authorList>
    </citation>
    <scope>NUCLEOTIDE SEQUENCE</scope>
    <source>
        <tissue evidence="6">Spear leaf of Hainan Tall coconut</tissue>
    </source>
</reference>
<dbReference type="GO" id="GO:0005634">
    <property type="term" value="C:nucleus"/>
    <property type="evidence" value="ECO:0007669"/>
    <property type="project" value="TreeGrafter"/>
</dbReference>
<dbReference type="FunFam" id="1.25.40.420:FF:000008">
    <property type="entry name" value="BTB/POZ domain-containing protein POB1"/>
    <property type="match status" value="1"/>
</dbReference>
<dbReference type="SUPFAM" id="SSF54695">
    <property type="entry name" value="POZ domain"/>
    <property type="match status" value="1"/>
</dbReference>
<feature type="region of interest" description="Disordered" evidence="4">
    <location>
        <begin position="1"/>
        <end position="66"/>
    </location>
</feature>
<dbReference type="InterPro" id="IPR011705">
    <property type="entry name" value="BACK"/>
</dbReference>
<dbReference type="InterPro" id="IPR045890">
    <property type="entry name" value="POB1-like"/>
</dbReference>
<evidence type="ECO:0000313" key="6">
    <source>
        <dbReference type="EMBL" id="KAG1327718.1"/>
    </source>
</evidence>
<evidence type="ECO:0000313" key="7">
    <source>
        <dbReference type="Proteomes" id="UP000797356"/>
    </source>
</evidence>
<feature type="domain" description="BTB" evidence="5">
    <location>
        <begin position="85"/>
        <end position="157"/>
    </location>
</feature>
<evidence type="ECO:0000259" key="5">
    <source>
        <dbReference type="PROSITE" id="PS50097"/>
    </source>
</evidence>
<sequence>MELPRKKTKGDGRKTLRDFTEKELIPNPDQPLRVRIVSKPQPDDREHIGTENSRQPEAERSDNVNNREGSKALRGIYISRQSRSVDFSTSGDHTMEIVINVDSSLLSFQSYLFRKLFSEMKRESPEKPLTIQIEASEENAFIGLLEFIHSSSMPLLSYEEILDLLLVSDKFQVLSCAQECIRQLVWKPNSELSCFELCDKVHWASIRELLAREAMDYVTQTIPYRMTSPKEKEDCNIMSIENELLQLPFSAIKAVFRTNSLDVESEDVVYDFMLYWARIHYPKPEDHYAAKELHLERLIRIAYLTHQKLEEALQCDFFYPESISKAVLEALDFKVREPYCRRCASPFCSSDQFLERKYRRTPIMVTRLPFPEFDCCNVYFSLTKNELWDMFFKKARRESQDFQFGHQLFSLAASWNEDGGKTCFGLSITAKAKPWDDVAYATRFLAMIQVDDRVEFFERSLARGKTDLIPAKFVPRNGFSLQRGHAMPELCNASLHWSMQTIPKR</sequence>
<dbReference type="PANTHER" id="PTHR46336:SF3">
    <property type="entry name" value="BTB_POZ DOMAIN-CONTAINING PROTEIN POB1"/>
    <property type="match status" value="1"/>
</dbReference>
<comment type="pathway">
    <text evidence="2">Protein modification; protein ubiquitination.</text>
</comment>
<dbReference type="Pfam" id="PF00651">
    <property type="entry name" value="BTB"/>
    <property type="match status" value="1"/>
</dbReference>
<gene>
    <name evidence="6" type="ORF">COCNU_01G016520</name>
</gene>
<organism evidence="6 7">
    <name type="scientific">Cocos nucifera</name>
    <name type="common">Coconut palm</name>
    <dbReference type="NCBI Taxonomy" id="13894"/>
    <lineage>
        <taxon>Eukaryota</taxon>
        <taxon>Viridiplantae</taxon>
        <taxon>Streptophyta</taxon>
        <taxon>Embryophyta</taxon>
        <taxon>Tracheophyta</taxon>
        <taxon>Spermatophyta</taxon>
        <taxon>Magnoliopsida</taxon>
        <taxon>Liliopsida</taxon>
        <taxon>Arecaceae</taxon>
        <taxon>Arecoideae</taxon>
        <taxon>Cocoseae</taxon>
        <taxon>Attaleinae</taxon>
        <taxon>Cocos</taxon>
    </lineage>
</organism>
<evidence type="ECO:0000256" key="4">
    <source>
        <dbReference type="SAM" id="MobiDB-lite"/>
    </source>
</evidence>
<dbReference type="PROSITE" id="PS50097">
    <property type="entry name" value="BTB"/>
    <property type="match status" value="1"/>
</dbReference>
<proteinExistence type="predicted"/>
<protein>
    <submittedName>
        <fullName evidence="6">BTB/POZ domain-containing protein</fullName>
    </submittedName>
</protein>
<accession>A0A8K0MVJ2</accession>
<dbReference type="AlphaFoldDB" id="A0A8K0MVJ2"/>
<evidence type="ECO:0000256" key="1">
    <source>
        <dbReference type="ARBA" id="ARBA00002668"/>
    </source>
</evidence>
<dbReference type="CDD" id="cd18186">
    <property type="entry name" value="BTB_POZ_ZBTB_KLHL-like"/>
    <property type="match status" value="1"/>
</dbReference>
<feature type="compositionally biased region" description="Basic and acidic residues" evidence="4">
    <location>
        <begin position="9"/>
        <end position="24"/>
    </location>
</feature>
<keyword evidence="3" id="KW-0833">Ubl conjugation pathway</keyword>
<dbReference type="PANTHER" id="PTHR46336">
    <property type="entry name" value="OS02G0260700 PROTEIN"/>
    <property type="match status" value="1"/>
</dbReference>
<feature type="compositionally biased region" description="Basic and acidic residues" evidence="4">
    <location>
        <begin position="41"/>
        <end position="62"/>
    </location>
</feature>
<dbReference type="Gene3D" id="1.25.40.420">
    <property type="match status" value="1"/>
</dbReference>
<name>A0A8K0MVJ2_COCNU</name>
<evidence type="ECO:0000256" key="3">
    <source>
        <dbReference type="ARBA" id="ARBA00022786"/>
    </source>
</evidence>
<comment type="caution">
    <text evidence="6">The sequence shown here is derived from an EMBL/GenBank/DDBJ whole genome shotgun (WGS) entry which is preliminary data.</text>
</comment>
<evidence type="ECO:0000256" key="2">
    <source>
        <dbReference type="ARBA" id="ARBA00004906"/>
    </source>
</evidence>
<dbReference type="EMBL" id="CM017872">
    <property type="protein sequence ID" value="KAG1327718.1"/>
    <property type="molecule type" value="Genomic_DNA"/>
</dbReference>
<dbReference type="Pfam" id="PF07707">
    <property type="entry name" value="BACK"/>
    <property type="match status" value="1"/>
</dbReference>
<dbReference type="Proteomes" id="UP000797356">
    <property type="component" value="Chromosome 1"/>
</dbReference>
<comment type="function">
    <text evidence="1">May act as a substrate-specific adapter of an E3 ubiquitin-protein ligase complex (CUL3-RBX1-BTB) which mediates the ubiquitination and subsequent proteasomal degradation of target proteins.</text>
</comment>
<dbReference type="OrthoDB" id="1887817at2759"/>
<dbReference type="GO" id="GO:0010114">
    <property type="term" value="P:response to red light"/>
    <property type="evidence" value="ECO:0007669"/>
    <property type="project" value="TreeGrafter"/>
</dbReference>